<feature type="region of interest" description="Disordered" evidence="1">
    <location>
        <begin position="700"/>
        <end position="722"/>
    </location>
</feature>
<proteinExistence type="predicted"/>
<sequence>MMWMLPVSVPAHCSLVLFSAVLFGVTIAFQPQRRLAFSIRQQPVVGRYRYQKHRCSDFSFSLLSETQSEFSATDGQDDFYNDYDSYGSENSATFRQHRNDYGDLVIINQDATVATKTASMTNNQSFLPQTARKRPPTEHGCLRPGTVVQIEVGDLSLARKAWKKRRRSGSPLLVPCSILSVDRLSMVRWNLLFLLEKFGRPVEASASSSAFKRDAADAIEISLASLARNYRSFLKSSLQRQVDALGFASSQELMTSLFNEKVQKAYGVLLDERTDELRDQSMLYLTAPISRRKAQGRTANAPMMQFRLPRDGDHGDIDTLTHTGYVRSLVQASNDDKTETRDYSYLPLSAALRVSRKEDLESGRIVEGSILSAAVFSYDVIGDGGSPLLTLTIDPRTVRDNLKYKDRNRVLLPRPAVLLGELKMGDGPFTAKVVEMKKGQAMVDFGVGRQIPGMQGSEKVLATLRYKDALEFVDGRPSSQKDRMNSFIEDDDDDDDDDDDVEQLIAATIEDLDILDEEEDDWDVEIDDTIDIDDEEADNGESEKLAESVDALLALRQDAYVEEDEVEEDISHLFEIDSNGNLMYKDPETGELSALEEEDEFFEMSGEKDDENFGNDIMEDEDNDDDGCSENSDESGDVDEDISDDEMSRLFVQNEDGSISFCDPETGETLDVKEGDEEYQDMLTMKSLIDEYLPKKQNAETKLEKNNPGLPRTTNTSQKRPRLQRKIIDVGDHVKVFVLDTSKELRVTTNPLVKGLKPKEIKKEEESHKKLSRLRMQIGGNLGNVLSLKGQKVNGLVKAASKSGNWVYVQPIWSKDLPVGIGRLISEELQDISAGDYVECLFDGIDYDRGQLALQVVQKLDDDAVSRKKFEKPTKKPLDINVRSVARKRKRKSKSGSKEDTVGRSSAARGSSKSHPTT</sequence>
<dbReference type="EMBL" id="JAGRRH010000015">
    <property type="protein sequence ID" value="KAG7357277.1"/>
    <property type="molecule type" value="Genomic_DNA"/>
</dbReference>
<gene>
    <name evidence="2" type="ORF">IV203_001965</name>
</gene>
<name>A0A9K3L7Y3_9STRA</name>
<organism evidence="2 3">
    <name type="scientific">Nitzschia inconspicua</name>
    <dbReference type="NCBI Taxonomy" id="303405"/>
    <lineage>
        <taxon>Eukaryota</taxon>
        <taxon>Sar</taxon>
        <taxon>Stramenopiles</taxon>
        <taxon>Ochrophyta</taxon>
        <taxon>Bacillariophyta</taxon>
        <taxon>Bacillariophyceae</taxon>
        <taxon>Bacillariophycidae</taxon>
        <taxon>Bacillariales</taxon>
        <taxon>Bacillariaceae</taxon>
        <taxon>Nitzschia</taxon>
    </lineage>
</organism>
<keyword evidence="3" id="KW-1185">Reference proteome</keyword>
<feature type="region of interest" description="Disordered" evidence="1">
    <location>
        <begin position="476"/>
        <end position="499"/>
    </location>
</feature>
<evidence type="ECO:0000256" key="1">
    <source>
        <dbReference type="SAM" id="MobiDB-lite"/>
    </source>
</evidence>
<reference evidence="2" key="2">
    <citation type="submission" date="2021-04" db="EMBL/GenBank/DDBJ databases">
        <authorList>
            <person name="Podell S."/>
        </authorList>
    </citation>
    <scope>NUCLEOTIDE SEQUENCE</scope>
    <source>
        <strain evidence="2">Hildebrandi</strain>
    </source>
</reference>
<evidence type="ECO:0000313" key="2">
    <source>
        <dbReference type="EMBL" id="KAG7357277.1"/>
    </source>
</evidence>
<dbReference type="AlphaFoldDB" id="A0A9K3L7Y3"/>
<reference evidence="2" key="1">
    <citation type="journal article" date="2021" name="Sci. Rep.">
        <title>Diploid genomic architecture of Nitzschia inconspicua, an elite biomass production diatom.</title>
        <authorList>
            <person name="Oliver A."/>
            <person name="Podell S."/>
            <person name="Pinowska A."/>
            <person name="Traller J.C."/>
            <person name="Smith S.R."/>
            <person name="McClure R."/>
            <person name="Beliaev A."/>
            <person name="Bohutskyi P."/>
            <person name="Hill E.A."/>
            <person name="Rabines A."/>
            <person name="Zheng H."/>
            <person name="Allen L.Z."/>
            <person name="Kuo A."/>
            <person name="Grigoriev I.V."/>
            <person name="Allen A.E."/>
            <person name="Hazlebeck D."/>
            <person name="Allen E.E."/>
        </authorList>
    </citation>
    <scope>NUCLEOTIDE SEQUENCE</scope>
    <source>
        <strain evidence="2">Hildebrandi</strain>
    </source>
</reference>
<feature type="compositionally biased region" description="Basic residues" evidence="1">
    <location>
        <begin position="885"/>
        <end position="895"/>
    </location>
</feature>
<protein>
    <submittedName>
        <fullName evidence="2">Uncharacterized protein</fullName>
    </submittedName>
</protein>
<feature type="region of interest" description="Disordered" evidence="1">
    <location>
        <begin position="600"/>
        <end position="643"/>
    </location>
</feature>
<feature type="compositionally biased region" description="Acidic residues" evidence="1">
    <location>
        <begin position="488"/>
        <end position="499"/>
    </location>
</feature>
<feature type="region of interest" description="Disordered" evidence="1">
    <location>
        <begin position="870"/>
        <end position="918"/>
    </location>
</feature>
<evidence type="ECO:0000313" key="3">
    <source>
        <dbReference type="Proteomes" id="UP000693970"/>
    </source>
</evidence>
<dbReference type="OrthoDB" id="47697at2759"/>
<dbReference type="Proteomes" id="UP000693970">
    <property type="component" value="Unassembled WGS sequence"/>
</dbReference>
<comment type="caution">
    <text evidence="2">The sequence shown here is derived from an EMBL/GenBank/DDBJ whole genome shotgun (WGS) entry which is preliminary data.</text>
</comment>
<accession>A0A9K3L7Y3</accession>